<dbReference type="InterPro" id="IPR000914">
    <property type="entry name" value="SBP_5_dom"/>
</dbReference>
<keyword evidence="4" id="KW-0472">Membrane</keyword>
<feature type="transmembrane region" description="Helical" evidence="4">
    <location>
        <begin position="7"/>
        <end position="26"/>
    </location>
</feature>
<dbReference type="GO" id="GO:0015833">
    <property type="term" value="P:peptide transport"/>
    <property type="evidence" value="ECO:0007669"/>
    <property type="project" value="TreeGrafter"/>
</dbReference>
<dbReference type="OrthoDB" id="9772924at2"/>
<dbReference type="Gene3D" id="3.90.76.10">
    <property type="entry name" value="Dipeptide-binding Protein, Domain 1"/>
    <property type="match status" value="1"/>
</dbReference>
<name>A0A285N3F6_9AQUI</name>
<keyword evidence="4" id="KW-1133">Transmembrane helix</keyword>
<dbReference type="InterPro" id="IPR039424">
    <property type="entry name" value="SBP_5"/>
</dbReference>
<proteinExistence type="inferred from homology"/>
<dbReference type="Pfam" id="PF00496">
    <property type="entry name" value="SBP_bac_5"/>
    <property type="match status" value="1"/>
</dbReference>
<dbReference type="Gene3D" id="3.10.105.10">
    <property type="entry name" value="Dipeptide-binding Protein, Domain 3"/>
    <property type="match status" value="1"/>
</dbReference>
<evidence type="ECO:0000256" key="4">
    <source>
        <dbReference type="SAM" id="Phobius"/>
    </source>
</evidence>
<organism evidence="6 7">
    <name type="scientific">Persephonella hydrogeniphila</name>
    <dbReference type="NCBI Taxonomy" id="198703"/>
    <lineage>
        <taxon>Bacteria</taxon>
        <taxon>Pseudomonadati</taxon>
        <taxon>Aquificota</taxon>
        <taxon>Aquificia</taxon>
        <taxon>Aquificales</taxon>
        <taxon>Hydrogenothermaceae</taxon>
        <taxon>Persephonella</taxon>
    </lineage>
</organism>
<evidence type="ECO:0000313" key="7">
    <source>
        <dbReference type="Proteomes" id="UP000219036"/>
    </source>
</evidence>
<dbReference type="FunFam" id="3.10.105.10:FF:000006">
    <property type="entry name" value="Peptide ABC transporter substrate-binding protein"/>
    <property type="match status" value="1"/>
</dbReference>
<dbReference type="GO" id="GO:0030288">
    <property type="term" value="C:outer membrane-bounded periplasmic space"/>
    <property type="evidence" value="ECO:0007669"/>
    <property type="project" value="UniProtKB-ARBA"/>
</dbReference>
<dbReference type="SUPFAM" id="SSF53850">
    <property type="entry name" value="Periplasmic binding protein-like II"/>
    <property type="match status" value="1"/>
</dbReference>
<dbReference type="GO" id="GO:1904680">
    <property type="term" value="F:peptide transmembrane transporter activity"/>
    <property type="evidence" value="ECO:0007669"/>
    <property type="project" value="TreeGrafter"/>
</dbReference>
<feature type="domain" description="Solute-binding protein family 5" evidence="5">
    <location>
        <begin position="98"/>
        <end position="493"/>
    </location>
</feature>
<keyword evidence="3" id="KW-0732">Signal</keyword>
<evidence type="ECO:0000313" key="6">
    <source>
        <dbReference type="EMBL" id="SNZ03473.1"/>
    </source>
</evidence>
<keyword evidence="4" id="KW-0812">Transmembrane</keyword>
<evidence type="ECO:0000256" key="1">
    <source>
        <dbReference type="ARBA" id="ARBA00005695"/>
    </source>
</evidence>
<reference evidence="7" key="1">
    <citation type="submission" date="2017-09" db="EMBL/GenBank/DDBJ databases">
        <authorList>
            <person name="Varghese N."/>
            <person name="Submissions S."/>
        </authorList>
    </citation>
    <scope>NUCLEOTIDE SEQUENCE [LARGE SCALE GENOMIC DNA]</scope>
    <source>
        <strain evidence="7">DSM 15103</strain>
    </source>
</reference>
<dbReference type="FunFam" id="3.90.76.10:FF:000004">
    <property type="entry name" value="Peptide ABC transporter substrate-binding protein"/>
    <property type="match status" value="1"/>
</dbReference>
<protein>
    <submittedName>
        <fullName evidence="6">Peptide/nickel transport system substrate-binding protein</fullName>
    </submittedName>
</protein>
<dbReference type="Gene3D" id="3.40.190.10">
    <property type="entry name" value="Periplasmic binding protein-like II"/>
    <property type="match status" value="1"/>
</dbReference>
<sequence length="582" mass="67250">MKDNISAFFKALFLIIFLFIPFYLIAPSDTEKEKGKVVKVNPESFSVEIGKEGGVLKRALGGDAKTFNPVMAQETTSTAVIGVLFNGLTKTNLKTLLPEPDLAEKWERNKEGTVWRFYLRKDAKWFDGKPVTADDVVFTYNEIYYNPDIPSSVKDMLYIERKKFKVRKIDKYTVEFVIPKPFAPFLQAVGQPILPKHILKKYVDNKTFTSTWGINTPPEQLIGTGPYRLVEYVIGQYAVYERNPYYWEKDRIGQKIPYIPKIKAQIIGDPDVRLIKFLSGEIDYYGVRPSDLPEVLPKAKEKDFTVYNLGATPSTLFVVFNQNPKAPIPKYKLKWFRNKKFRQAISYATDRMGIINIAYNGLAYPIYTAVTPANRRLFDENYYPKYPFNLKKAKELLLEIGFKEGKDGFLYDSEGHKLQFTLITNSGNKERETIGNILKDDLKRIGIDVNFQSIDFNNLVSRLMSNYDWEAVIIGLTGSMDPYFGQNVWLSSGHLHMWYPNQKKPSTKWEAEIDRLFQKAAVELDPEKRDLLYKKAFKIIGEEQPMIFIAAPEELLAVKNKLKNVFPTVWGWYKSEYVYISE</sequence>
<dbReference type="PANTHER" id="PTHR30290">
    <property type="entry name" value="PERIPLASMIC BINDING COMPONENT OF ABC TRANSPORTER"/>
    <property type="match status" value="1"/>
</dbReference>
<dbReference type="InterPro" id="IPR023765">
    <property type="entry name" value="SBP_5_CS"/>
</dbReference>
<keyword evidence="2" id="KW-0813">Transport</keyword>
<dbReference type="CDD" id="cd08500">
    <property type="entry name" value="PBP2_NikA_DppA_OppA_like_4"/>
    <property type="match status" value="1"/>
</dbReference>
<comment type="similarity">
    <text evidence="1">Belongs to the bacterial solute-binding protein 5 family.</text>
</comment>
<dbReference type="EMBL" id="OBEI01000001">
    <property type="protein sequence ID" value="SNZ03473.1"/>
    <property type="molecule type" value="Genomic_DNA"/>
</dbReference>
<dbReference type="RefSeq" id="WP_096999576.1">
    <property type="nucleotide sequence ID" value="NZ_OBEI01000001.1"/>
</dbReference>
<evidence type="ECO:0000256" key="2">
    <source>
        <dbReference type="ARBA" id="ARBA00022448"/>
    </source>
</evidence>
<dbReference type="Proteomes" id="UP000219036">
    <property type="component" value="Unassembled WGS sequence"/>
</dbReference>
<dbReference type="PANTHER" id="PTHR30290:SF9">
    <property type="entry name" value="OLIGOPEPTIDE-BINDING PROTEIN APPA"/>
    <property type="match status" value="1"/>
</dbReference>
<evidence type="ECO:0000256" key="3">
    <source>
        <dbReference type="ARBA" id="ARBA00022729"/>
    </source>
</evidence>
<dbReference type="PIRSF" id="PIRSF002741">
    <property type="entry name" value="MppA"/>
    <property type="match status" value="1"/>
</dbReference>
<dbReference type="PROSITE" id="PS01040">
    <property type="entry name" value="SBP_BACTERIAL_5"/>
    <property type="match status" value="1"/>
</dbReference>
<gene>
    <name evidence="6" type="ORF">SAMN06265182_0389</name>
</gene>
<evidence type="ECO:0000259" key="5">
    <source>
        <dbReference type="Pfam" id="PF00496"/>
    </source>
</evidence>
<dbReference type="GO" id="GO:0043190">
    <property type="term" value="C:ATP-binding cassette (ABC) transporter complex"/>
    <property type="evidence" value="ECO:0007669"/>
    <property type="project" value="InterPro"/>
</dbReference>
<dbReference type="InterPro" id="IPR030678">
    <property type="entry name" value="Peptide/Ni-bd"/>
</dbReference>
<accession>A0A285N3F6</accession>
<keyword evidence="7" id="KW-1185">Reference proteome</keyword>
<dbReference type="AlphaFoldDB" id="A0A285N3F6"/>